<keyword evidence="2 4" id="KW-0496">Mitochondrion</keyword>
<feature type="region of interest" description="Disordered" evidence="5">
    <location>
        <begin position="437"/>
        <end position="465"/>
    </location>
</feature>
<feature type="chain" id="PRO_5001575139" description="Succinate dehydrogenase assembly factor 2, mitochondrial" evidence="7">
    <location>
        <begin position="24"/>
        <end position="465"/>
    </location>
</feature>
<feature type="signal peptide" evidence="7">
    <location>
        <begin position="1"/>
        <end position="23"/>
    </location>
</feature>
<evidence type="ECO:0000256" key="3">
    <source>
        <dbReference type="ARBA" id="ARBA00023186"/>
    </source>
</evidence>
<name>A0A059J354_TRIIM</name>
<dbReference type="OMA" id="ERWANSD"/>
<proteinExistence type="inferred from homology"/>
<dbReference type="GO" id="GO:0006121">
    <property type="term" value="P:mitochondrial electron transport, succinate to ubiquinone"/>
    <property type="evidence" value="ECO:0007669"/>
    <property type="project" value="UniProtKB-UniRule"/>
</dbReference>
<evidence type="ECO:0000256" key="1">
    <source>
        <dbReference type="ARBA" id="ARBA00004305"/>
    </source>
</evidence>
<evidence type="ECO:0000313" key="10">
    <source>
        <dbReference type="Proteomes" id="UP000024533"/>
    </source>
</evidence>
<dbReference type="GO" id="GO:0034553">
    <property type="term" value="P:mitochondrial respiratory chain complex II assembly"/>
    <property type="evidence" value="ECO:0007669"/>
    <property type="project" value="TreeGrafter"/>
</dbReference>
<dbReference type="Pfam" id="PF01105">
    <property type="entry name" value="EMP24_GP25L"/>
    <property type="match status" value="1"/>
</dbReference>
<keyword evidence="3 4" id="KW-0143">Chaperone</keyword>
<dbReference type="InterPro" id="IPR005631">
    <property type="entry name" value="SDH"/>
</dbReference>
<dbReference type="GO" id="GO:0005759">
    <property type="term" value="C:mitochondrial matrix"/>
    <property type="evidence" value="ECO:0007669"/>
    <property type="project" value="UniProtKB-SubCell"/>
</dbReference>
<evidence type="ECO:0000256" key="2">
    <source>
        <dbReference type="ARBA" id="ARBA00023128"/>
    </source>
</evidence>
<dbReference type="Pfam" id="PF03937">
    <property type="entry name" value="Sdh5"/>
    <property type="match status" value="1"/>
</dbReference>
<dbReference type="Proteomes" id="UP000024533">
    <property type="component" value="Unassembled WGS sequence"/>
</dbReference>
<evidence type="ECO:0000256" key="4">
    <source>
        <dbReference type="HAMAP-Rule" id="MF_03057"/>
    </source>
</evidence>
<comment type="similarity">
    <text evidence="4">Belongs to the SDHAF2 family.</text>
</comment>
<evidence type="ECO:0000256" key="5">
    <source>
        <dbReference type="SAM" id="MobiDB-lite"/>
    </source>
</evidence>
<evidence type="ECO:0000256" key="6">
    <source>
        <dbReference type="SAM" id="Phobius"/>
    </source>
</evidence>
<dbReference type="HOGENOM" id="CLU_475036_0_0_1"/>
<keyword evidence="6" id="KW-0812">Transmembrane</keyword>
<dbReference type="InterPro" id="IPR036714">
    <property type="entry name" value="SDH_sf"/>
</dbReference>
<dbReference type="PROSITE" id="PS50866">
    <property type="entry name" value="GOLD"/>
    <property type="match status" value="1"/>
</dbReference>
<dbReference type="Gene3D" id="1.10.150.250">
    <property type="entry name" value="Flavinator of succinate dehydrogenase"/>
    <property type="match status" value="1"/>
</dbReference>
<dbReference type="HAMAP" id="MF_03057">
    <property type="entry name" value="SDHAF2"/>
    <property type="match status" value="1"/>
</dbReference>
<comment type="subunit">
    <text evidence="4">Interacts with the flavoprotein subunit within the SDH catalytic dimer.</text>
</comment>
<protein>
    <recommendedName>
        <fullName evidence="4">Succinate dehydrogenase assembly factor 2, mitochondrial</fullName>
        <shortName evidence="4">SDH assembly factor 2</shortName>
        <shortName evidence="4">SDHAF2</shortName>
    </recommendedName>
</protein>
<dbReference type="STRING" id="1215338.A0A059J354"/>
<dbReference type="PANTHER" id="PTHR12469:SF2">
    <property type="entry name" value="SUCCINATE DEHYDROGENASE ASSEMBLY FACTOR 2, MITOCHONDRIAL"/>
    <property type="match status" value="1"/>
</dbReference>
<dbReference type="FunFam" id="1.10.150.250:FF:000002">
    <property type="entry name" value="Succinate dehydrogenase assembly factor 2, mitochondrial"/>
    <property type="match status" value="1"/>
</dbReference>
<gene>
    <name evidence="9" type="ORF">H109_05817</name>
</gene>
<comment type="caution">
    <text evidence="9">The sequence shown here is derived from an EMBL/GenBank/DDBJ whole genome shotgun (WGS) entry which is preliminary data.</text>
</comment>
<feature type="compositionally biased region" description="Gly residues" evidence="5">
    <location>
        <begin position="446"/>
        <end position="455"/>
    </location>
</feature>
<dbReference type="SUPFAM" id="SSF109910">
    <property type="entry name" value="YgfY-like"/>
    <property type="match status" value="1"/>
</dbReference>
<dbReference type="SMART" id="SM01190">
    <property type="entry name" value="EMP24_GP25L"/>
    <property type="match status" value="1"/>
</dbReference>
<dbReference type="EMBL" id="AOKY01000367">
    <property type="protein sequence ID" value="KDB22275.1"/>
    <property type="molecule type" value="Genomic_DNA"/>
</dbReference>
<feature type="domain" description="GOLD" evidence="8">
    <location>
        <begin position="38"/>
        <end position="128"/>
    </location>
</feature>
<dbReference type="GO" id="GO:0006099">
    <property type="term" value="P:tricarboxylic acid cycle"/>
    <property type="evidence" value="ECO:0007669"/>
    <property type="project" value="TreeGrafter"/>
</dbReference>
<reference evidence="9 10" key="1">
    <citation type="submission" date="2014-02" db="EMBL/GenBank/DDBJ databases">
        <title>The Genome Sequence of Trichophyton interdigitale MR816.</title>
        <authorList>
            <consortium name="The Broad Institute Genomics Platform"/>
            <person name="Cuomo C.A."/>
            <person name="White T.C."/>
            <person name="Graser Y."/>
            <person name="Martinez-Rossi N."/>
            <person name="Heitman J."/>
            <person name="Young S.K."/>
            <person name="Zeng Q."/>
            <person name="Gargeya S."/>
            <person name="Abouelleil A."/>
            <person name="Alvarado L."/>
            <person name="Chapman S.B."/>
            <person name="Gainer-Dewar J."/>
            <person name="Goldberg J."/>
            <person name="Griggs A."/>
            <person name="Gujja S."/>
            <person name="Hansen M."/>
            <person name="Howarth C."/>
            <person name="Imamovic A."/>
            <person name="Larimer J."/>
            <person name="Martinez D."/>
            <person name="Murphy C."/>
            <person name="Pearson M.D."/>
            <person name="Persinoti G."/>
            <person name="Poon T."/>
            <person name="Priest M."/>
            <person name="Roberts A.D."/>
            <person name="Saif S."/>
            <person name="Shea T.D."/>
            <person name="Sykes S.N."/>
            <person name="Wortman J."/>
            <person name="Nusbaum C."/>
            <person name="Birren B."/>
        </authorList>
    </citation>
    <scope>NUCLEOTIDE SEQUENCE [LARGE SCALE GENOMIC DNA]</scope>
    <source>
        <strain evidence="9 10">MR816</strain>
    </source>
</reference>
<comment type="function">
    <text evidence="4">Plays an essential role in the assembly of succinate dehydrogenase (SDH), an enzyme complex (also referred to as respiratory complex II) that is a component of both the tricarboxylic acid (TCA) cycle and the mitochondrial electron transport chain, and which couples the oxidation of succinate to fumarate with the reduction of ubiquinone (coenzyme Q) to ubiquinol. Required for flavinylation (covalent attachment of FAD) of the flavoprotein subunit of the SDH catalytic dimer.</text>
</comment>
<accession>A0A059J354</accession>
<comment type="subcellular location">
    <subcellularLocation>
        <location evidence="1 4">Mitochondrion matrix</location>
    </subcellularLocation>
</comment>
<dbReference type="PANTHER" id="PTHR12469">
    <property type="entry name" value="PROTEIN EMI5 HOMOLOG, MITOCHONDRIAL"/>
    <property type="match status" value="1"/>
</dbReference>
<keyword evidence="6" id="KW-0472">Membrane</keyword>
<keyword evidence="6" id="KW-1133">Transmembrane helix</keyword>
<evidence type="ECO:0000259" key="8">
    <source>
        <dbReference type="PROSITE" id="PS50866"/>
    </source>
</evidence>
<keyword evidence="10" id="KW-1185">Reference proteome</keyword>
<dbReference type="AlphaFoldDB" id="A0A059J354"/>
<evidence type="ECO:0000256" key="7">
    <source>
        <dbReference type="SAM" id="SignalP"/>
    </source>
</evidence>
<keyword evidence="7" id="KW-0732">Signal</keyword>
<feature type="transmembrane region" description="Helical" evidence="6">
    <location>
        <begin position="188"/>
        <end position="212"/>
    </location>
</feature>
<sequence length="465" mass="51511">MGLRSPFELLFLLFALLVPLTSAVRFDLIPNTHSGKHERCIRNFVARDQLVVVTATVSGSKGDGQVVNMHIKSSLGDDYAKPKDIAGEIRQMFTASADSSFDVCFSNVLSGRNPGPNPSRQVELSIDIGADARDWDAIKVQEKLKPVEADLRRLEAMITEIVAEMDFMRAREQKLRDTNESTNERVKWFAFGTMGMLIGLGVWQVVYLRAYFRISRSLRRGLASCRCRSPVLSFRSSPASISYHHHASIYHTSSPGFRCLSYSSQLASNGSAGNKVSKAEEQLAPGQTKGELAVGEMEGITFKVEPLKRKGEDNSTKRARLLYQSRKRGTLESDLLLSTFASTYLGKMTGSQLDEYDRFLDENDWDIYYWATQEPPSESEAAEGALKAKDELTDTWKSGAAKSGEWAQTVGAFKPAYRPVPQRWADSEILALLRQHVQSKKAGDGSSKGSGGGLGRMPNIEPFKS</sequence>
<evidence type="ECO:0000313" key="9">
    <source>
        <dbReference type="EMBL" id="KDB22275.1"/>
    </source>
</evidence>
<dbReference type="InterPro" id="IPR028882">
    <property type="entry name" value="SDHAF2"/>
</dbReference>
<organism evidence="9 10">
    <name type="scientific">Trichophyton interdigitale (strain MR816)</name>
    <dbReference type="NCBI Taxonomy" id="1215338"/>
    <lineage>
        <taxon>Eukaryota</taxon>
        <taxon>Fungi</taxon>
        <taxon>Dikarya</taxon>
        <taxon>Ascomycota</taxon>
        <taxon>Pezizomycotina</taxon>
        <taxon>Eurotiomycetes</taxon>
        <taxon>Eurotiomycetidae</taxon>
        <taxon>Onygenales</taxon>
        <taxon>Arthrodermataceae</taxon>
        <taxon>Trichophyton</taxon>
    </lineage>
</organism>
<dbReference type="InterPro" id="IPR009038">
    <property type="entry name" value="GOLD_dom"/>
</dbReference>
<dbReference type="OrthoDB" id="759142at2759"/>